<keyword evidence="3" id="KW-1185">Reference proteome</keyword>
<dbReference type="AlphaFoldDB" id="A0A918APP0"/>
<dbReference type="EMBL" id="BMRG01000009">
    <property type="protein sequence ID" value="GGP66419.1"/>
    <property type="molecule type" value="Genomic_DNA"/>
</dbReference>
<reference evidence="2" key="2">
    <citation type="submission" date="2020-09" db="EMBL/GenBank/DDBJ databases">
        <authorList>
            <person name="Sun Q."/>
            <person name="Ohkuma M."/>
        </authorList>
    </citation>
    <scope>NUCLEOTIDE SEQUENCE</scope>
    <source>
        <strain evidence="2">JCM 3313</strain>
    </source>
</reference>
<evidence type="ECO:0008006" key="4">
    <source>
        <dbReference type="Google" id="ProtNLM"/>
    </source>
</evidence>
<keyword evidence="1" id="KW-0812">Transmembrane</keyword>
<reference evidence="2" key="1">
    <citation type="journal article" date="2014" name="Int. J. Syst. Evol. Microbiol.">
        <title>Complete genome sequence of Corynebacterium casei LMG S-19264T (=DSM 44701T), isolated from a smear-ripened cheese.</title>
        <authorList>
            <consortium name="US DOE Joint Genome Institute (JGI-PGF)"/>
            <person name="Walter F."/>
            <person name="Albersmeier A."/>
            <person name="Kalinowski J."/>
            <person name="Ruckert C."/>
        </authorList>
    </citation>
    <scope>NUCLEOTIDE SEQUENCE</scope>
    <source>
        <strain evidence="2">JCM 3313</strain>
    </source>
</reference>
<sequence>MFQILIPLCLLANGLTAGGLLVSVVGVAPVRLALPADRAVQLHQLLLPRLEPLMPALLAAGAVLNGVAGFSAPTTATHVLCIVASSLQLKAVLVAVTKNAPINRRLAALDADALPADFAETDPRETWRKWNTVRAVLVIASLAVNAVIVGLLL</sequence>
<keyword evidence="1" id="KW-1133">Transmembrane helix</keyword>
<dbReference type="RefSeq" id="WP_189225178.1">
    <property type="nucleotide sequence ID" value="NZ_BMRG01000009.1"/>
</dbReference>
<organism evidence="2 3">
    <name type="scientific">Saccharothrix coeruleofusca</name>
    <dbReference type="NCBI Taxonomy" id="33919"/>
    <lineage>
        <taxon>Bacteria</taxon>
        <taxon>Bacillati</taxon>
        <taxon>Actinomycetota</taxon>
        <taxon>Actinomycetes</taxon>
        <taxon>Pseudonocardiales</taxon>
        <taxon>Pseudonocardiaceae</taxon>
        <taxon>Saccharothrix</taxon>
    </lineage>
</organism>
<evidence type="ECO:0000256" key="1">
    <source>
        <dbReference type="SAM" id="Phobius"/>
    </source>
</evidence>
<accession>A0A918APP0</accession>
<keyword evidence="1" id="KW-0472">Membrane</keyword>
<dbReference type="InterPro" id="IPR013901">
    <property type="entry name" value="Anthrone_oxy"/>
</dbReference>
<proteinExistence type="predicted"/>
<feature type="transmembrane region" description="Helical" evidence="1">
    <location>
        <begin position="133"/>
        <end position="152"/>
    </location>
</feature>
<dbReference type="Proteomes" id="UP000639606">
    <property type="component" value="Unassembled WGS sequence"/>
</dbReference>
<name>A0A918APP0_9PSEU</name>
<protein>
    <recommendedName>
        <fullName evidence="4">DUF1772 domain-containing protein</fullName>
    </recommendedName>
</protein>
<evidence type="ECO:0000313" key="3">
    <source>
        <dbReference type="Proteomes" id="UP000639606"/>
    </source>
</evidence>
<comment type="caution">
    <text evidence="2">The sequence shown here is derived from an EMBL/GenBank/DDBJ whole genome shotgun (WGS) entry which is preliminary data.</text>
</comment>
<gene>
    <name evidence="2" type="ORF">GCM10010185_43910</name>
</gene>
<dbReference type="Pfam" id="PF08592">
    <property type="entry name" value="Anthrone_oxy"/>
    <property type="match status" value="1"/>
</dbReference>
<evidence type="ECO:0000313" key="2">
    <source>
        <dbReference type="EMBL" id="GGP66419.1"/>
    </source>
</evidence>